<dbReference type="Pfam" id="PF05721">
    <property type="entry name" value="PhyH"/>
    <property type="match status" value="1"/>
</dbReference>
<evidence type="ECO:0000313" key="2">
    <source>
        <dbReference type="Proteomes" id="UP000051298"/>
    </source>
</evidence>
<dbReference type="EMBL" id="CYRX01000011">
    <property type="protein sequence ID" value="CUH59863.1"/>
    <property type="molecule type" value="Genomic_DNA"/>
</dbReference>
<organism evidence="1 2">
    <name type="scientific">Thalassobacter stenotrophicus</name>
    <dbReference type="NCBI Taxonomy" id="266809"/>
    <lineage>
        <taxon>Bacteria</taxon>
        <taxon>Pseudomonadati</taxon>
        <taxon>Pseudomonadota</taxon>
        <taxon>Alphaproteobacteria</taxon>
        <taxon>Rhodobacterales</taxon>
        <taxon>Roseobacteraceae</taxon>
        <taxon>Thalassobacter</taxon>
    </lineage>
</organism>
<dbReference type="RefSeq" id="WP_058122962.1">
    <property type="nucleotide sequence ID" value="NZ_CYRX01000011.1"/>
</dbReference>
<gene>
    <name evidence="1" type="ORF">THS5294_01152</name>
</gene>
<proteinExistence type="predicted"/>
<accession>A0A0P1EY17</accession>
<dbReference type="GO" id="GO:0016706">
    <property type="term" value="F:2-oxoglutarate-dependent dioxygenase activity"/>
    <property type="evidence" value="ECO:0007669"/>
    <property type="project" value="UniProtKB-ARBA"/>
</dbReference>
<dbReference type="Proteomes" id="UP000051298">
    <property type="component" value="Unassembled WGS sequence"/>
</dbReference>
<dbReference type="SUPFAM" id="SSF51197">
    <property type="entry name" value="Clavaminate synthase-like"/>
    <property type="match status" value="1"/>
</dbReference>
<dbReference type="InterPro" id="IPR008775">
    <property type="entry name" value="Phytyl_CoA_dOase-like"/>
</dbReference>
<dbReference type="GO" id="GO:0005506">
    <property type="term" value="F:iron ion binding"/>
    <property type="evidence" value="ECO:0007669"/>
    <property type="project" value="UniProtKB-ARBA"/>
</dbReference>
<dbReference type="STRING" id="266809.PM03_09280"/>
<dbReference type="AlphaFoldDB" id="A0A0P1EY17"/>
<sequence>MTLVLTPDQIAAFERDGVLVVDDILSPATLSAIKAEYAALLDTLYSQWHAQGRVPPAGDMDFFEKLSVAYEAGCEWFQPMDISLPGSEIAADTPFHTGPAVFDMLTSPRLLDVVEDLIGPEITSNPIQHVRLKPPARTLRTSETTAHIMATDWHQDRAVALEEGDRTQMVTVWLAITDATLDNGCLQVIPGKPQMYPHCPQRQTSIADGFLDTSKAQPLPVKAGGAVIFHPLTPHGALDNVSDGFRWSFDIRFNVTGQPTGRAHFPDFVARSRATPQTELHDWHTWQDMWHETRATLAPQTHIPIHRWTSDSPACA</sequence>
<dbReference type="Gene3D" id="2.60.120.620">
    <property type="entry name" value="q2cbj1_9rhob like domain"/>
    <property type="match status" value="1"/>
</dbReference>
<reference evidence="1 2" key="1">
    <citation type="submission" date="2015-09" db="EMBL/GenBank/DDBJ databases">
        <authorList>
            <consortium name="Swine Surveillance"/>
        </authorList>
    </citation>
    <scope>NUCLEOTIDE SEQUENCE [LARGE SCALE GENOMIC DNA]</scope>
    <source>
        <strain evidence="1 2">CECT 5294</strain>
    </source>
</reference>
<name>A0A0P1EY17_9RHOB</name>
<dbReference type="PANTHER" id="PTHR20883:SF14">
    <property type="entry name" value="PHYTANOYL-COA DIOXYGENASE"/>
    <property type="match status" value="1"/>
</dbReference>
<dbReference type="eggNOG" id="COG5285">
    <property type="taxonomic scope" value="Bacteria"/>
</dbReference>
<dbReference type="PANTHER" id="PTHR20883">
    <property type="entry name" value="PHYTANOYL-COA DIOXYGENASE DOMAIN CONTAINING 1"/>
    <property type="match status" value="1"/>
</dbReference>
<evidence type="ECO:0000313" key="1">
    <source>
        <dbReference type="EMBL" id="CUH59863.1"/>
    </source>
</evidence>
<protein>
    <submittedName>
        <fullName evidence="1">Chlorinating enzymes</fullName>
    </submittedName>
</protein>